<dbReference type="GO" id="GO:0046527">
    <property type="term" value="F:glucosyltransferase activity"/>
    <property type="evidence" value="ECO:0007669"/>
    <property type="project" value="UniProtKB-ARBA"/>
</dbReference>
<comment type="catalytic activity">
    <reaction evidence="13">
        <text>a beta-D-galactosyl-(1&lt;-&gt;1')-N-acylsphing-4-enine + H2O = an N-acylsphing-4-enine + D-galactose</text>
        <dbReference type="Rhea" id="RHEA:14297"/>
        <dbReference type="ChEBI" id="CHEBI:4139"/>
        <dbReference type="ChEBI" id="CHEBI:15377"/>
        <dbReference type="ChEBI" id="CHEBI:18390"/>
        <dbReference type="ChEBI" id="CHEBI:52639"/>
        <dbReference type="EC" id="3.2.1.46"/>
    </reaction>
    <physiologicalReaction direction="left-to-right" evidence="13">
        <dbReference type="Rhea" id="RHEA:14298"/>
    </physiologicalReaction>
</comment>
<accession>A0A8C5WBU1</accession>
<dbReference type="GO" id="GO:0032006">
    <property type="term" value="P:regulation of TOR signaling"/>
    <property type="evidence" value="ECO:0007669"/>
    <property type="project" value="UniProtKB-ARBA"/>
</dbReference>
<protein>
    <recommendedName>
        <fullName evidence="23">Glucosylceramidase</fullName>
        <ecNumber evidence="23">3.2.1.45</ecNumber>
    </recommendedName>
</protein>
<dbReference type="GO" id="GO:0042176">
    <property type="term" value="P:regulation of protein catabolic process"/>
    <property type="evidence" value="ECO:0007669"/>
    <property type="project" value="UniProtKB-ARBA"/>
</dbReference>
<dbReference type="GO" id="GO:0005765">
    <property type="term" value="C:lysosomal membrane"/>
    <property type="evidence" value="ECO:0007669"/>
    <property type="project" value="UniProtKB-SubCell"/>
</dbReference>
<dbReference type="FunFam" id="3.20.20.80:FF:000030">
    <property type="entry name" value="Lysosomal acid glucosylceramidase"/>
    <property type="match status" value="1"/>
</dbReference>
<keyword evidence="9 23" id="KW-0746">Sphingolipid metabolism</keyword>
<dbReference type="Proteomes" id="UP000694569">
    <property type="component" value="Unplaced"/>
</dbReference>
<proteinExistence type="inferred from homology"/>
<gene>
    <name evidence="26" type="primary">GBA1</name>
</gene>
<evidence type="ECO:0000256" key="15">
    <source>
        <dbReference type="ARBA" id="ARBA00048055"/>
    </source>
</evidence>
<comment type="pathway">
    <text evidence="5">Lipid metabolism.</text>
</comment>
<evidence type="ECO:0000256" key="18">
    <source>
        <dbReference type="ARBA" id="ARBA00048698"/>
    </source>
</evidence>
<dbReference type="AlphaFoldDB" id="A0A8C5WBU1"/>
<comment type="catalytic activity">
    <reaction evidence="20">
        <text>beta-D-glucosyl-(1&lt;-&gt;1')-N-(15Z-tetracosenoyl)-sphing-4-enine + cholesterol = N-(15Z-tetracosenoyl)-sphing-4-enine + cholesteryl 3-beta-D-glucoside</text>
        <dbReference type="Rhea" id="RHEA:70315"/>
        <dbReference type="ChEBI" id="CHEBI:16113"/>
        <dbReference type="ChEBI" id="CHEBI:17495"/>
        <dbReference type="ChEBI" id="CHEBI:74450"/>
        <dbReference type="ChEBI" id="CHEBI:76302"/>
    </reaction>
    <physiologicalReaction direction="left-to-right" evidence="20">
        <dbReference type="Rhea" id="RHEA:70316"/>
    </physiologicalReaction>
    <physiologicalReaction direction="right-to-left" evidence="20">
        <dbReference type="Rhea" id="RHEA:70317"/>
    </physiologicalReaction>
</comment>
<dbReference type="GO" id="GO:0004336">
    <property type="term" value="F:galactosylceramidase activity"/>
    <property type="evidence" value="ECO:0007669"/>
    <property type="project" value="UniProtKB-EC"/>
</dbReference>
<comment type="catalytic activity">
    <reaction evidence="16">
        <text>beta-D-glucosyl-(1&lt;-&gt;1)-N-octadecanoylsphing-4-enine + cholesterol = cholesteryl 3-beta-D-glucoside + N-octadecanoylsphing-4-enine</text>
        <dbReference type="Rhea" id="RHEA:70311"/>
        <dbReference type="ChEBI" id="CHEBI:16113"/>
        <dbReference type="ChEBI" id="CHEBI:17495"/>
        <dbReference type="ChEBI" id="CHEBI:72961"/>
        <dbReference type="ChEBI" id="CHEBI:84719"/>
    </reaction>
    <physiologicalReaction direction="left-to-right" evidence="16">
        <dbReference type="Rhea" id="RHEA:70312"/>
    </physiologicalReaction>
    <physiologicalReaction direction="right-to-left" evidence="16">
        <dbReference type="Rhea" id="RHEA:70313"/>
    </physiologicalReaction>
</comment>
<keyword evidence="8 23" id="KW-0378">Hydrolase</keyword>
<evidence type="ECO:0000313" key="27">
    <source>
        <dbReference type="Proteomes" id="UP000694569"/>
    </source>
</evidence>
<dbReference type="Gene3D" id="3.20.20.80">
    <property type="entry name" value="Glycosidases"/>
    <property type="match status" value="1"/>
</dbReference>
<dbReference type="InterPro" id="IPR033452">
    <property type="entry name" value="GH30_C"/>
</dbReference>
<comment type="catalytic activity">
    <reaction evidence="21">
        <text>beta-D-glucosyl-N-octanoylsphing-4E-enine + cholesterol = N-octanoylsphing-4-enine + cholesteryl 3-beta-D-glucoside</text>
        <dbReference type="Rhea" id="RHEA:70303"/>
        <dbReference type="ChEBI" id="CHEBI:16113"/>
        <dbReference type="ChEBI" id="CHEBI:17495"/>
        <dbReference type="ChEBI" id="CHEBI:45815"/>
        <dbReference type="ChEBI" id="CHEBI:65222"/>
    </reaction>
    <physiologicalReaction direction="left-to-right" evidence="21">
        <dbReference type="Rhea" id="RHEA:70304"/>
    </physiologicalReaction>
    <physiologicalReaction direction="right-to-left" evidence="21">
        <dbReference type="Rhea" id="RHEA:70305"/>
    </physiologicalReaction>
</comment>
<evidence type="ECO:0000256" key="10">
    <source>
        <dbReference type="ARBA" id="ARBA00023098"/>
    </source>
</evidence>
<evidence type="ECO:0000256" key="2">
    <source>
        <dbReference type="ARBA" id="ARBA00004207"/>
    </source>
</evidence>
<comment type="catalytic activity">
    <reaction evidence="1">
        <text>a beta-D-glucosyl-(1&lt;-&gt;1')-N-acylsphing-4-enine + H2O = an N-acylsphing-4-enine + D-glucose</text>
        <dbReference type="Rhea" id="RHEA:13269"/>
        <dbReference type="ChEBI" id="CHEBI:4167"/>
        <dbReference type="ChEBI" id="CHEBI:15377"/>
        <dbReference type="ChEBI" id="CHEBI:22801"/>
        <dbReference type="ChEBI" id="CHEBI:52639"/>
        <dbReference type="EC" id="3.2.1.45"/>
    </reaction>
    <physiologicalReaction direction="left-to-right" evidence="1">
        <dbReference type="Rhea" id="RHEA:13270"/>
    </physiologicalReaction>
</comment>
<keyword evidence="10 23" id="KW-0443">Lipid metabolism</keyword>
<dbReference type="UniPathway" id="UPA00296"/>
<evidence type="ECO:0000256" key="22">
    <source>
        <dbReference type="ARBA" id="ARBA00049516"/>
    </source>
</evidence>
<dbReference type="GO" id="GO:0006914">
    <property type="term" value="P:autophagy"/>
    <property type="evidence" value="ECO:0007669"/>
    <property type="project" value="UniProtKB-ARBA"/>
</dbReference>
<dbReference type="GO" id="GO:0006680">
    <property type="term" value="P:glucosylceramide catabolic process"/>
    <property type="evidence" value="ECO:0007669"/>
    <property type="project" value="UniProtKB-ARBA"/>
</dbReference>
<evidence type="ECO:0000256" key="23">
    <source>
        <dbReference type="RuleBase" id="RU361188"/>
    </source>
</evidence>
<dbReference type="PANTHER" id="PTHR11069:SF23">
    <property type="entry name" value="LYSOSOMAL ACID GLUCOSYLCERAMIDASE"/>
    <property type="match status" value="1"/>
</dbReference>
<evidence type="ECO:0000256" key="13">
    <source>
        <dbReference type="ARBA" id="ARBA00033698"/>
    </source>
</evidence>
<keyword evidence="27" id="KW-1185">Reference proteome</keyword>
<comment type="pathway">
    <text evidence="3">Steroid metabolism; cholesterol metabolism.</text>
</comment>
<evidence type="ECO:0000313" key="26">
    <source>
        <dbReference type="Ensembl" id="ENSLLEP00000026701.1"/>
    </source>
</evidence>
<feature type="domain" description="Glycosyl hydrolase family 30 TIM-barrel" evidence="24">
    <location>
        <begin position="108"/>
        <end position="457"/>
    </location>
</feature>
<comment type="catalytic activity">
    <reaction evidence="17">
        <text>a beta-D-galactosyl-(1&lt;-&gt;1')-N-acylsphing-4-enine + cholesterol = cholesteryl 3-beta-D-galactoside + an N-acylsphing-4-enine</text>
        <dbReference type="Rhea" id="RHEA:70235"/>
        <dbReference type="ChEBI" id="CHEBI:16113"/>
        <dbReference type="ChEBI" id="CHEBI:18390"/>
        <dbReference type="ChEBI" id="CHEBI:52639"/>
        <dbReference type="ChEBI" id="CHEBI:189066"/>
    </reaction>
    <physiologicalReaction direction="left-to-right" evidence="17">
        <dbReference type="Rhea" id="RHEA:70236"/>
    </physiologicalReaction>
    <physiologicalReaction direction="right-to-left" evidence="17">
        <dbReference type="Rhea" id="RHEA:70237"/>
    </physiologicalReaction>
</comment>
<comment type="catalytic activity">
    <reaction evidence="18">
        <text>beta-D-glucosyl-N-dodecanoylsphing-4-enine + cholesterol = N-dodecanoylsphing-4-enine + cholesteryl 3-beta-D-glucoside</text>
        <dbReference type="Rhea" id="RHEA:70307"/>
        <dbReference type="ChEBI" id="CHEBI:16113"/>
        <dbReference type="ChEBI" id="CHEBI:17495"/>
        <dbReference type="ChEBI" id="CHEBI:72956"/>
        <dbReference type="ChEBI" id="CHEBI:76297"/>
    </reaction>
    <physiologicalReaction direction="left-to-right" evidence="18">
        <dbReference type="Rhea" id="RHEA:70308"/>
    </physiologicalReaction>
    <physiologicalReaction direction="right-to-left" evidence="18">
        <dbReference type="Rhea" id="RHEA:70309"/>
    </physiologicalReaction>
</comment>
<comment type="catalytic activity">
    <reaction evidence="11">
        <text>beta-D-xylosyl-(1&lt;-&gt;1')-N-(9Z-octadecenoyl)-sphing-4-enine + cholesterol = cholesteryl 3-beta-D-xyloside + N-(9Z-octadecenoyl)-sphing-4-enine</text>
        <dbReference type="Rhea" id="RHEA:70251"/>
        <dbReference type="ChEBI" id="CHEBI:16113"/>
        <dbReference type="ChEBI" id="CHEBI:77996"/>
        <dbReference type="ChEBI" id="CHEBI:189067"/>
        <dbReference type="ChEBI" id="CHEBI:189081"/>
    </reaction>
    <physiologicalReaction direction="left-to-right" evidence="11">
        <dbReference type="Rhea" id="RHEA:70252"/>
    </physiologicalReaction>
</comment>
<dbReference type="GO" id="GO:0007040">
    <property type="term" value="P:lysosome organization"/>
    <property type="evidence" value="ECO:0007669"/>
    <property type="project" value="UniProtKB-ARBA"/>
</dbReference>
<evidence type="ECO:0000256" key="3">
    <source>
        <dbReference type="ARBA" id="ARBA00004731"/>
    </source>
</evidence>
<evidence type="ECO:0000256" key="14">
    <source>
        <dbReference type="ARBA" id="ARBA00033703"/>
    </source>
</evidence>
<dbReference type="SUPFAM" id="SSF51011">
    <property type="entry name" value="Glycosyl hydrolase domain"/>
    <property type="match status" value="2"/>
</dbReference>
<evidence type="ECO:0000256" key="19">
    <source>
        <dbReference type="ARBA" id="ARBA00048817"/>
    </source>
</evidence>
<dbReference type="OrthoDB" id="2160638at2759"/>
<evidence type="ECO:0000256" key="11">
    <source>
        <dbReference type="ARBA" id="ARBA00033633"/>
    </source>
</evidence>
<dbReference type="GO" id="GO:0005102">
    <property type="term" value="F:signaling receptor binding"/>
    <property type="evidence" value="ECO:0007669"/>
    <property type="project" value="UniProtKB-ARBA"/>
</dbReference>
<dbReference type="GO" id="GO:0016241">
    <property type="term" value="P:regulation of macroautophagy"/>
    <property type="evidence" value="ECO:0007669"/>
    <property type="project" value="UniProtKB-ARBA"/>
</dbReference>
<comment type="catalytic activity">
    <reaction evidence="22">
        <text>beta-D-glucosyl-N-(9Z-octadecenoyl)-sphing-4E-enine + cholesterol = N-(9Z-octadecenoyl)-sphing-4-enine + cholesteryl 3-beta-D-glucoside</text>
        <dbReference type="Rhea" id="RHEA:58324"/>
        <dbReference type="ChEBI" id="CHEBI:16113"/>
        <dbReference type="ChEBI" id="CHEBI:17495"/>
        <dbReference type="ChEBI" id="CHEBI:77996"/>
        <dbReference type="ChEBI" id="CHEBI:139140"/>
    </reaction>
    <physiologicalReaction direction="left-to-right" evidence="22">
        <dbReference type="Rhea" id="RHEA:58325"/>
    </physiologicalReaction>
    <physiologicalReaction direction="right-to-left" evidence="22">
        <dbReference type="Rhea" id="RHEA:58326"/>
    </physiologicalReaction>
</comment>
<comment type="catalytic activity">
    <reaction evidence="19">
        <text>a beta-D-xylosyl-(1&lt;-&gt;1')-N-acylsphing-4-enine + cholesterol = cholesteryl 3-beta-D-xyloside + an N-acylsphing-4-enine</text>
        <dbReference type="Rhea" id="RHEA:70239"/>
        <dbReference type="ChEBI" id="CHEBI:16113"/>
        <dbReference type="ChEBI" id="CHEBI:52639"/>
        <dbReference type="ChEBI" id="CHEBI:189067"/>
        <dbReference type="ChEBI" id="CHEBI:189068"/>
    </reaction>
    <physiologicalReaction direction="left-to-right" evidence="19">
        <dbReference type="Rhea" id="RHEA:70240"/>
    </physiologicalReaction>
</comment>
<evidence type="ECO:0000256" key="5">
    <source>
        <dbReference type="ARBA" id="ARBA00005189"/>
    </source>
</evidence>
<keyword evidence="23" id="KW-0326">Glycosidase</keyword>
<evidence type="ECO:0000256" key="20">
    <source>
        <dbReference type="ARBA" id="ARBA00048880"/>
    </source>
</evidence>
<dbReference type="EC" id="3.2.1.45" evidence="23"/>
<reference evidence="26" key="2">
    <citation type="submission" date="2025-09" db="UniProtKB">
        <authorList>
            <consortium name="Ensembl"/>
        </authorList>
    </citation>
    <scope>IDENTIFICATION</scope>
</reference>
<dbReference type="GeneTree" id="ENSGT00390000009464"/>
<feature type="domain" description="Glycosyl hydrolase family 30 beta sandwich" evidence="25">
    <location>
        <begin position="460"/>
        <end position="522"/>
    </location>
</feature>
<comment type="pathway">
    <text evidence="4">Sphingolipid metabolism.</text>
</comment>
<dbReference type="GO" id="GO:0008203">
    <property type="term" value="P:cholesterol metabolic process"/>
    <property type="evidence" value="ECO:0007669"/>
    <property type="project" value="UniProtKB-UniPathway"/>
</dbReference>
<name>A0A8C5WBU1_9ANUR</name>
<dbReference type="Ensembl" id="ENSLLET00000027741.1">
    <property type="protein sequence ID" value="ENSLLEP00000026701.1"/>
    <property type="gene ID" value="ENSLLEG00000016951.1"/>
</dbReference>
<comment type="catalytic activity">
    <reaction evidence="14">
        <text>1-(beta-D-galactosyl)-N-dodecanoylsphing-4-enine + cholesterol = cholesteryl 3-beta-D-galactoside + N-dodecanoylsphing-4-enine</text>
        <dbReference type="Rhea" id="RHEA:70255"/>
        <dbReference type="ChEBI" id="CHEBI:16113"/>
        <dbReference type="ChEBI" id="CHEBI:72956"/>
        <dbReference type="ChEBI" id="CHEBI:73432"/>
        <dbReference type="ChEBI" id="CHEBI:189066"/>
    </reaction>
    <physiologicalReaction direction="left-to-right" evidence="14">
        <dbReference type="Rhea" id="RHEA:70256"/>
    </physiologicalReaction>
    <physiologicalReaction direction="right-to-left" evidence="14">
        <dbReference type="Rhea" id="RHEA:70257"/>
    </physiologicalReaction>
</comment>
<dbReference type="InterPro" id="IPR001139">
    <property type="entry name" value="Glyco_hydro_30"/>
</dbReference>
<evidence type="ECO:0000256" key="9">
    <source>
        <dbReference type="ARBA" id="ARBA00022919"/>
    </source>
</evidence>
<evidence type="ECO:0000256" key="16">
    <source>
        <dbReference type="ARBA" id="ARBA00048111"/>
    </source>
</evidence>
<evidence type="ECO:0000256" key="17">
    <source>
        <dbReference type="ARBA" id="ARBA00048182"/>
    </source>
</evidence>
<organism evidence="26 27">
    <name type="scientific">Leptobrachium leishanense</name>
    <name type="common">Leishan spiny toad</name>
    <dbReference type="NCBI Taxonomy" id="445787"/>
    <lineage>
        <taxon>Eukaryota</taxon>
        <taxon>Metazoa</taxon>
        <taxon>Chordata</taxon>
        <taxon>Craniata</taxon>
        <taxon>Vertebrata</taxon>
        <taxon>Euteleostomi</taxon>
        <taxon>Amphibia</taxon>
        <taxon>Batrachia</taxon>
        <taxon>Anura</taxon>
        <taxon>Pelobatoidea</taxon>
        <taxon>Megophryidae</taxon>
        <taxon>Leptobrachium</taxon>
    </lineage>
</organism>
<keyword evidence="7" id="KW-0732">Signal</keyword>
<dbReference type="Pfam" id="PF02055">
    <property type="entry name" value="Glyco_hydro_30"/>
    <property type="match status" value="1"/>
</dbReference>
<dbReference type="SUPFAM" id="SSF51445">
    <property type="entry name" value="(Trans)glycosidases"/>
    <property type="match status" value="1"/>
</dbReference>
<evidence type="ECO:0000256" key="7">
    <source>
        <dbReference type="ARBA" id="ARBA00022729"/>
    </source>
</evidence>
<comment type="similarity">
    <text evidence="6 23">Belongs to the glycosyl hydrolase 30 family.</text>
</comment>
<dbReference type="GO" id="GO:0030163">
    <property type="term" value="P:protein catabolic process"/>
    <property type="evidence" value="ECO:0007669"/>
    <property type="project" value="UniProtKB-ARBA"/>
</dbReference>
<dbReference type="PRINTS" id="PR00843">
    <property type="entry name" value="GLHYDRLASE30"/>
</dbReference>
<comment type="catalytic activity">
    <reaction evidence="15">
        <text>a beta-D-glucosyl-(1&lt;-&gt;1')-N-acylsphing-4-enine + cholesterol = cholesteryl 3-beta-D-glucoside + an N-acylsphing-4-enine</text>
        <dbReference type="Rhea" id="RHEA:58264"/>
        <dbReference type="ChEBI" id="CHEBI:16113"/>
        <dbReference type="ChEBI" id="CHEBI:17495"/>
        <dbReference type="ChEBI" id="CHEBI:22801"/>
        <dbReference type="ChEBI" id="CHEBI:52639"/>
    </reaction>
    <physiologicalReaction direction="left-to-right" evidence="15">
        <dbReference type="Rhea" id="RHEA:58265"/>
    </physiologicalReaction>
    <physiologicalReaction direction="right-to-left" evidence="15">
        <dbReference type="Rhea" id="RHEA:58266"/>
    </physiologicalReaction>
</comment>
<evidence type="ECO:0000256" key="6">
    <source>
        <dbReference type="ARBA" id="ARBA00005382"/>
    </source>
</evidence>
<dbReference type="InterPro" id="IPR017853">
    <property type="entry name" value="GH"/>
</dbReference>
<evidence type="ECO:0000256" key="4">
    <source>
        <dbReference type="ARBA" id="ARBA00004991"/>
    </source>
</evidence>
<dbReference type="InterPro" id="IPR033453">
    <property type="entry name" value="Glyco_hydro_30_TIM-barrel"/>
</dbReference>
<evidence type="ECO:0000259" key="25">
    <source>
        <dbReference type="Pfam" id="PF17189"/>
    </source>
</evidence>
<evidence type="ECO:0000256" key="1">
    <source>
        <dbReference type="ARBA" id="ARBA00001013"/>
    </source>
</evidence>
<comment type="catalytic activity">
    <reaction evidence="12">
        <text>cholesteryl 3-beta-D-glucoside + H2O = cholesterol + D-glucose</text>
        <dbReference type="Rhea" id="RHEA:11956"/>
        <dbReference type="ChEBI" id="CHEBI:4167"/>
        <dbReference type="ChEBI" id="CHEBI:15377"/>
        <dbReference type="ChEBI" id="CHEBI:16113"/>
        <dbReference type="ChEBI" id="CHEBI:17495"/>
    </reaction>
    <physiologicalReaction direction="left-to-right" evidence="12">
        <dbReference type="Rhea" id="RHEA:11957"/>
    </physiologicalReaction>
</comment>
<dbReference type="GO" id="GO:0010605">
    <property type="term" value="P:negative regulation of macromolecule metabolic process"/>
    <property type="evidence" value="ECO:0007669"/>
    <property type="project" value="UniProtKB-ARBA"/>
</dbReference>
<sequence length="527" mass="58649">MTASQGARSNDHVTEAGSGASQLCLPWRGRRPCVPVSFGLSSVVCLCNATYCDTTDPVVLLAVGNFSRYESSQTGKRLDLSTGPIQKRKISPSDLVLTLNDVKRYQNIKGFGGAVTDSASLNILALTSGTQENLLKSYFSEEGSEYNILRVPMGGCDFSVRAYTYLDKAGDYKLDSFSLQEEDLKLKIPIIQKAKALSKRPISLFASPWTAPPWMKTNNATTGKGSLKGEPGDKNHKTWANYFLRFLDEYEKHNVSFWAVTVENEPTAGMMTDYPLPALGFTPEHMRDFISSDLGPAFANSSHKHVKIMMVDDNRLLLPYWAKVILSDLEAARYIHGIAVHWYVDGLVPAGVTLGVTHQLYPDYFLFGSEACNGYLPWEKGVRLGCWERGNKYSSRIIEDLNYYVTGWTDWNLALGPDGGPNYVNNNVDSPIIVDLAKDVFYKQPMFYHMAHFSKFIPEGSQRVGLDPSHNNQLETVAFLRPDDAAVAVVLNRSPLDVNFVISDPSLGIIDTTCPANSIQTYIWRRK</sequence>
<reference evidence="26" key="1">
    <citation type="submission" date="2025-08" db="UniProtKB">
        <authorList>
            <consortium name="Ensembl"/>
        </authorList>
    </citation>
    <scope>IDENTIFICATION</scope>
</reference>
<dbReference type="GO" id="GO:0008422">
    <property type="term" value="F:beta-glucosidase activity"/>
    <property type="evidence" value="ECO:0007669"/>
    <property type="project" value="UniProtKB-ARBA"/>
</dbReference>
<evidence type="ECO:0000256" key="21">
    <source>
        <dbReference type="ARBA" id="ARBA00049379"/>
    </source>
</evidence>
<evidence type="ECO:0000256" key="8">
    <source>
        <dbReference type="ARBA" id="ARBA00022801"/>
    </source>
</evidence>
<evidence type="ECO:0000259" key="24">
    <source>
        <dbReference type="Pfam" id="PF02055"/>
    </source>
</evidence>
<dbReference type="GO" id="GO:0004348">
    <property type="term" value="F:glucosylceramidase activity"/>
    <property type="evidence" value="ECO:0007669"/>
    <property type="project" value="UniProtKB-EC"/>
</dbReference>
<dbReference type="Pfam" id="PF17189">
    <property type="entry name" value="Glyco_hydro_30C"/>
    <property type="match status" value="1"/>
</dbReference>
<dbReference type="GO" id="GO:0042391">
    <property type="term" value="P:regulation of membrane potential"/>
    <property type="evidence" value="ECO:0007669"/>
    <property type="project" value="UniProtKB-ARBA"/>
</dbReference>
<comment type="subcellular location">
    <subcellularLocation>
        <location evidence="2">Lysosome membrane</location>
        <topology evidence="2">Peripheral membrane protein</topology>
        <orientation evidence="2">Lumenal side</orientation>
    </subcellularLocation>
</comment>
<dbReference type="PANTHER" id="PTHR11069">
    <property type="entry name" value="GLUCOSYLCERAMIDASE"/>
    <property type="match status" value="1"/>
</dbReference>
<evidence type="ECO:0000256" key="12">
    <source>
        <dbReference type="ARBA" id="ARBA00033646"/>
    </source>
</evidence>